<name>A0A540VKS4_9CHLR</name>
<proteinExistence type="predicted"/>
<gene>
    <name evidence="2" type="ORF">FKZ61_02840</name>
</gene>
<keyword evidence="1" id="KW-0472">Membrane</keyword>
<dbReference type="AlphaFoldDB" id="A0A540VKS4"/>
<reference evidence="2 3" key="1">
    <citation type="submission" date="2019-06" db="EMBL/GenBank/DDBJ databases">
        <title>Genome sequence of Litorilinea aerophila BAA-2444.</title>
        <authorList>
            <person name="Maclea K.S."/>
            <person name="Maurais E.G."/>
            <person name="Iannazzi L.C."/>
        </authorList>
    </citation>
    <scope>NUCLEOTIDE SEQUENCE [LARGE SCALE GENOMIC DNA]</scope>
    <source>
        <strain evidence="2 3">ATCC BAA-2444</strain>
    </source>
</reference>
<accession>A0A540VKS4</accession>
<organism evidence="2 3">
    <name type="scientific">Litorilinea aerophila</name>
    <dbReference type="NCBI Taxonomy" id="1204385"/>
    <lineage>
        <taxon>Bacteria</taxon>
        <taxon>Bacillati</taxon>
        <taxon>Chloroflexota</taxon>
        <taxon>Caldilineae</taxon>
        <taxon>Caldilineales</taxon>
        <taxon>Caldilineaceae</taxon>
        <taxon>Litorilinea</taxon>
    </lineage>
</organism>
<evidence type="ECO:0000313" key="2">
    <source>
        <dbReference type="EMBL" id="TQE97369.1"/>
    </source>
</evidence>
<evidence type="ECO:0000313" key="3">
    <source>
        <dbReference type="Proteomes" id="UP000317371"/>
    </source>
</evidence>
<keyword evidence="1" id="KW-1133">Transmembrane helix</keyword>
<comment type="caution">
    <text evidence="2">The sequence shown here is derived from an EMBL/GenBank/DDBJ whole genome shotgun (WGS) entry which is preliminary data.</text>
</comment>
<sequence>MHKVSERDYEISFPREDTSRRRRLPRQRTQYSPVFFVALLATIVSAAAFLIIVATLITGGM</sequence>
<feature type="transmembrane region" description="Helical" evidence="1">
    <location>
        <begin position="31"/>
        <end position="57"/>
    </location>
</feature>
<evidence type="ECO:0000256" key="1">
    <source>
        <dbReference type="SAM" id="Phobius"/>
    </source>
</evidence>
<keyword evidence="1" id="KW-0812">Transmembrane</keyword>
<dbReference type="EMBL" id="VIGC01000003">
    <property type="protein sequence ID" value="TQE97369.1"/>
    <property type="molecule type" value="Genomic_DNA"/>
</dbReference>
<protein>
    <submittedName>
        <fullName evidence="2">Uncharacterized protein</fullName>
    </submittedName>
</protein>
<dbReference type="RefSeq" id="WP_141608562.1">
    <property type="nucleotide sequence ID" value="NZ_VIGC02000003.1"/>
</dbReference>
<dbReference type="InParanoid" id="A0A540VKS4"/>
<keyword evidence="3" id="KW-1185">Reference proteome</keyword>
<dbReference type="Proteomes" id="UP000317371">
    <property type="component" value="Unassembled WGS sequence"/>
</dbReference>